<evidence type="ECO:0000256" key="3">
    <source>
        <dbReference type="ARBA" id="ARBA00022723"/>
    </source>
</evidence>
<dbReference type="Gene3D" id="3.40.1120.10">
    <property type="entry name" value="Ribosomal protein l15e"/>
    <property type="match status" value="1"/>
</dbReference>
<protein>
    <recommendedName>
        <fullName evidence="9">Ribosomal protein L15</fullName>
    </recommendedName>
</protein>
<dbReference type="GO" id="GO:0003729">
    <property type="term" value="F:mRNA binding"/>
    <property type="evidence" value="ECO:0007669"/>
    <property type="project" value="UniProtKB-ARBA"/>
</dbReference>
<dbReference type="GO" id="GO:0005840">
    <property type="term" value="C:ribosome"/>
    <property type="evidence" value="ECO:0007669"/>
    <property type="project" value="UniProtKB-KW"/>
</dbReference>
<keyword evidence="11" id="KW-0472">Membrane</keyword>
<dbReference type="GO" id="GO:0061630">
    <property type="term" value="F:ubiquitin protein ligase activity"/>
    <property type="evidence" value="ECO:0007669"/>
    <property type="project" value="InterPro"/>
</dbReference>
<feature type="domain" description="DWNN" evidence="12">
    <location>
        <begin position="3"/>
        <end position="76"/>
    </location>
</feature>
<dbReference type="InterPro" id="IPR012678">
    <property type="entry name" value="Ribosomal_uL23/eL15/eS24_sf"/>
</dbReference>
<evidence type="ECO:0000256" key="6">
    <source>
        <dbReference type="ARBA" id="ARBA00022980"/>
    </source>
</evidence>
<organism evidence="13 14">
    <name type="scientific">Salix dunnii</name>
    <dbReference type="NCBI Taxonomy" id="1413687"/>
    <lineage>
        <taxon>Eukaryota</taxon>
        <taxon>Viridiplantae</taxon>
        <taxon>Streptophyta</taxon>
        <taxon>Embryophyta</taxon>
        <taxon>Tracheophyta</taxon>
        <taxon>Spermatophyta</taxon>
        <taxon>Magnoliopsida</taxon>
        <taxon>eudicotyledons</taxon>
        <taxon>Gunneridae</taxon>
        <taxon>Pentapetalae</taxon>
        <taxon>rosids</taxon>
        <taxon>fabids</taxon>
        <taxon>Malpighiales</taxon>
        <taxon>Salicaceae</taxon>
        <taxon>Saliceae</taxon>
        <taxon>Salix</taxon>
    </lineage>
</organism>
<evidence type="ECO:0000256" key="10">
    <source>
        <dbReference type="SAM" id="MobiDB-lite"/>
    </source>
</evidence>
<dbReference type="AlphaFoldDB" id="A0A835N0B3"/>
<proteinExistence type="inferred from homology"/>
<evidence type="ECO:0000256" key="4">
    <source>
        <dbReference type="ARBA" id="ARBA00022771"/>
    </source>
</evidence>
<reference evidence="13 14" key="1">
    <citation type="submission" date="2020-10" db="EMBL/GenBank/DDBJ databases">
        <title>Plant Genome Project.</title>
        <authorList>
            <person name="Zhang R.-G."/>
        </authorList>
    </citation>
    <scope>NUCLEOTIDE SEQUENCE [LARGE SCALE GENOMIC DNA]</scope>
    <source>
        <strain evidence="13">FAFU-HL-1</strain>
        <tissue evidence="13">Leaf</tissue>
    </source>
</reference>
<feature type="compositionally biased region" description="Basic and acidic residues" evidence="10">
    <location>
        <begin position="597"/>
        <end position="615"/>
    </location>
</feature>
<feature type="compositionally biased region" description="Basic and acidic residues" evidence="10">
    <location>
        <begin position="648"/>
        <end position="660"/>
    </location>
</feature>
<dbReference type="Pfam" id="PF13696">
    <property type="entry name" value="zf-CCHC_2"/>
    <property type="match status" value="1"/>
</dbReference>
<dbReference type="FunFam" id="3.40.1120.10:FF:000001">
    <property type="entry name" value="Ribosomal protein L15"/>
    <property type="match status" value="1"/>
</dbReference>
<keyword evidence="8 9" id="KW-0687">Ribonucleoprotein</keyword>
<dbReference type="InterPro" id="IPR033489">
    <property type="entry name" value="RBBP6"/>
</dbReference>
<dbReference type="PANTHER" id="PTHR15439">
    <property type="entry name" value="RETINOBLASTOMA-BINDING PROTEIN 6"/>
    <property type="match status" value="1"/>
</dbReference>
<evidence type="ECO:0000256" key="7">
    <source>
        <dbReference type="ARBA" id="ARBA00023242"/>
    </source>
</evidence>
<dbReference type="InterPro" id="IPR000439">
    <property type="entry name" value="Ribosomal_eL15"/>
</dbReference>
<comment type="subcellular location">
    <subcellularLocation>
        <location evidence="1">Nucleus</location>
    </subcellularLocation>
</comment>
<dbReference type="GO" id="GO:0003735">
    <property type="term" value="F:structural constituent of ribosome"/>
    <property type="evidence" value="ECO:0007669"/>
    <property type="project" value="InterPro"/>
</dbReference>
<dbReference type="GO" id="GO:0006397">
    <property type="term" value="P:mRNA processing"/>
    <property type="evidence" value="ECO:0007669"/>
    <property type="project" value="InterPro"/>
</dbReference>
<evidence type="ECO:0000256" key="9">
    <source>
        <dbReference type="RuleBase" id="RU000663"/>
    </source>
</evidence>
<dbReference type="Gene3D" id="4.10.60.10">
    <property type="entry name" value="Zinc finger, CCHC-type"/>
    <property type="match status" value="1"/>
</dbReference>
<comment type="similarity">
    <text evidence="2 9">Belongs to the eukaryotic ribosomal protein eL15 family.</text>
</comment>
<feature type="region of interest" description="Disordered" evidence="10">
    <location>
        <begin position="589"/>
        <end position="830"/>
    </location>
</feature>
<keyword evidence="14" id="KW-1185">Reference proteome</keyword>
<evidence type="ECO:0000256" key="5">
    <source>
        <dbReference type="ARBA" id="ARBA00022833"/>
    </source>
</evidence>
<evidence type="ECO:0000256" key="2">
    <source>
        <dbReference type="ARBA" id="ARBA00006857"/>
    </source>
</evidence>
<dbReference type="GO" id="GO:1990904">
    <property type="term" value="C:ribonucleoprotein complex"/>
    <property type="evidence" value="ECO:0007669"/>
    <property type="project" value="UniProtKB-KW"/>
</dbReference>
<evidence type="ECO:0000259" key="12">
    <source>
        <dbReference type="PROSITE" id="PS51282"/>
    </source>
</evidence>
<feature type="compositionally biased region" description="Basic and acidic residues" evidence="10">
    <location>
        <begin position="669"/>
        <end position="691"/>
    </location>
</feature>
<evidence type="ECO:0000256" key="11">
    <source>
        <dbReference type="SAM" id="Phobius"/>
    </source>
</evidence>
<feature type="compositionally biased region" description="Low complexity" evidence="10">
    <location>
        <begin position="786"/>
        <end position="797"/>
    </location>
</feature>
<dbReference type="GO" id="GO:0006412">
    <property type="term" value="P:translation"/>
    <property type="evidence" value="ECO:0007669"/>
    <property type="project" value="InterPro"/>
</dbReference>
<feature type="region of interest" description="Disordered" evidence="10">
    <location>
        <begin position="368"/>
        <end position="483"/>
    </location>
</feature>
<dbReference type="Pfam" id="PF00827">
    <property type="entry name" value="Ribosomal_L15e"/>
    <property type="match status" value="2"/>
</dbReference>
<keyword evidence="3" id="KW-0479">Metal-binding</keyword>
<feature type="compositionally biased region" description="Polar residues" evidence="10">
    <location>
        <begin position="704"/>
        <end position="720"/>
    </location>
</feature>
<keyword evidence="11" id="KW-0812">Transmembrane</keyword>
<evidence type="ECO:0000256" key="1">
    <source>
        <dbReference type="ARBA" id="ARBA00004123"/>
    </source>
</evidence>
<dbReference type="GO" id="GO:0016567">
    <property type="term" value="P:protein ubiquitination"/>
    <property type="evidence" value="ECO:0007669"/>
    <property type="project" value="InterPro"/>
</dbReference>
<keyword evidence="11" id="KW-1133">Transmembrane helix</keyword>
<dbReference type="PROSITE" id="PS51282">
    <property type="entry name" value="DWNN"/>
    <property type="match status" value="1"/>
</dbReference>
<dbReference type="SMART" id="SM01384">
    <property type="entry name" value="Ribosomal_L15e"/>
    <property type="match status" value="1"/>
</dbReference>
<dbReference type="PANTHER" id="PTHR15439:SF0">
    <property type="entry name" value="CELL DIVISION CYCLE AND APOPTOSIS REGULATOR PROTEIN 1-RELATED"/>
    <property type="match status" value="1"/>
</dbReference>
<dbReference type="SMART" id="SM01180">
    <property type="entry name" value="DWNN"/>
    <property type="match status" value="1"/>
</dbReference>
<comment type="caution">
    <text evidence="13">The sequence shown here is derived from an EMBL/GenBank/DDBJ whole genome shotgun (WGS) entry which is preliminary data.</text>
</comment>
<dbReference type="Pfam" id="PF08783">
    <property type="entry name" value="DWNN"/>
    <property type="match status" value="1"/>
</dbReference>
<dbReference type="GO" id="GO:0008270">
    <property type="term" value="F:zinc ion binding"/>
    <property type="evidence" value="ECO:0007669"/>
    <property type="project" value="UniProtKB-KW"/>
</dbReference>
<dbReference type="SUPFAM" id="SSF54189">
    <property type="entry name" value="Ribosomal proteins S24e, L23 and L15e"/>
    <property type="match status" value="2"/>
</dbReference>
<evidence type="ECO:0000313" key="13">
    <source>
        <dbReference type="EMBL" id="KAF9685417.1"/>
    </source>
</evidence>
<dbReference type="GO" id="GO:0005634">
    <property type="term" value="C:nucleus"/>
    <property type="evidence" value="ECO:0007669"/>
    <property type="project" value="UniProtKB-SubCell"/>
</dbReference>
<dbReference type="GO" id="GO:0006511">
    <property type="term" value="P:ubiquitin-dependent protein catabolic process"/>
    <property type="evidence" value="ECO:0007669"/>
    <property type="project" value="TreeGrafter"/>
</dbReference>
<sequence>MAVYYKFKSARDYDSIPMDGPFISVGTLKEKIFESKHLGRGTDFDLVVTNAQTNEEYLDEAMLIPKNTSVLIRRVPGRPRMPIVTEQEPKLETKVEDSLPEKSSFMGADSSSMRYTEDNEWDEFGNDLYSIPDVLPVQSSNPPPDVAPTNKADEDDRIKALIDTPALDWQRQGADGFGAGRGFGRGMAGRMGGRGFGGFLIPSLVIIALPFGRLGLERKTPPQGYICHRCKIPGHFIQHCPTNGDPNYDIKRVKPPTGIPKSMLMATPDGSYALPSGAVAVLKPNEAAFEREIEGLPSTRPVGDLPPELHCPLCIRDYIISKSKCVCGVSNVLADDLLPNKTLRDTINRILESGNSSAENVGSAFQVQDMESARCPPPKIPSPTQSAASKGEHKPSPVNEESPILNKEIAEEEKPLNASQQVPDKVRTAKAADLSEATHESVSVKEPASQGSAPLAEEEVQQKLAPGEAGKKKKKKKVRMPPNDMWKASHDLAAENFMMPMGPSAFNPYWNGMQTGMEGYMAPYPGPMPFMGYGLNPLDIPFVGVMPPDPFGAHGYMMPAVPPQRDLAEFGMNMNLRPPLMSREEFEAHKAVVRRRRENERRAEREFSRDRESGREVSGGGDVSSMKSKSIPQSSVSSDPHHHRRRSERLSPERSAREIDPLPPRPSKRKSDYHEHSDRDADDFNYHERDRDHRRHHRHHPESSSKAVSETTSKPSSTTVADRKQKVSVFSRISFPAEGEPTSKKRKVSSSSEAVPAATGGGGPLSSARHKSSSPVNNGYYDDYKSSSVKTRKSSGSVAATAAMDYESSDDDRHFKRKPSRYEPSPPPPAEKMKAVGAAVFLLLEQGGAVLAAAAANAGGISPEKGGNMWNSAQRVSDCTSNNGRYYHIPDFISLSCLCSFLVGFGKGFMRTVLHAFLLVGMIKIGAYKYVSELWRKKQSDVMRFLQRVRCWEYRQHPSIVRVTHPTRPDKARRLGYKAKQVLFASLNAYSFFPRRVHVCNDGALLETSDIKKPDLTEWALSLRGGRKRPVPKGIVYGKPTNQGVTQLKFQRSKRSVAEERAGRKLGGLRVLNSYWINEDSTYKYFEVILVDVAHNAIRNDPRINWLCNPVHKHRELRGLTSAGKKYRGLRGRGHLHHKARPSRRANWKRNNTLSLRRYR</sequence>
<dbReference type="Proteomes" id="UP000657918">
    <property type="component" value="Unassembled WGS sequence"/>
</dbReference>
<keyword evidence="6 9" id="KW-0689">Ribosomal protein</keyword>
<evidence type="ECO:0000313" key="14">
    <source>
        <dbReference type="Proteomes" id="UP000657918"/>
    </source>
</evidence>
<dbReference type="EMBL" id="JADGMS010000003">
    <property type="protein sequence ID" value="KAF9685417.1"/>
    <property type="molecule type" value="Genomic_DNA"/>
</dbReference>
<feature type="compositionally biased region" description="Low complexity" evidence="10">
    <location>
        <begin position="624"/>
        <end position="638"/>
    </location>
</feature>
<dbReference type="InterPro" id="IPR025829">
    <property type="entry name" value="Zn_knuckle_CX2CX3GHX4C"/>
</dbReference>
<dbReference type="InterPro" id="IPR024794">
    <property type="entry name" value="Rbsml_eL15_core_dom_sf"/>
</dbReference>
<dbReference type="Gene3D" id="3.10.20.90">
    <property type="entry name" value="Phosphatidylinositol 3-kinase Catalytic Subunit, Chain A, domain 1"/>
    <property type="match status" value="1"/>
</dbReference>
<dbReference type="InterPro" id="IPR014891">
    <property type="entry name" value="DWNN_domain"/>
</dbReference>
<gene>
    <name evidence="13" type="ORF">SADUNF_Sadunf03G0052400</name>
</gene>
<dbReference type="OrthoDB" id="106784at2759"/>
<keyword evidence="4" id="KW-0863">Zinc-finger</keyword>
<feature type="transmembrane region" description="Helical" evidence="11">
    <location>
        <begin position="195"/>
        <end position="216"/>
    </location>
</feature>
<name>A0A835N0B3_9ROSI</name>
<accession>A0A835N0B3</accession>
<keyword evidence="7" id="KW-0539">Nucleus</keyword>
<evidence type="ECO:0000256" key="8">
    <source>
        <dbReference type="ARBA" id="ARBA00023274"/>
    </source>
</evidence>
<keyword evidence="5" id="KW-0862">Zinc</keyword>